<dbReference type="InterPro" id="IPR002559">
    <property type="entry name" value="Transposase_11"/>
</dbReference>
<organism evidence="2">
    <name type="scientific">mine drainage metagenome</name>
    <dbReference type="NCBI Taxonomy" id="410659"/>
    <lineage>
        <taxon>unclassified sequences</taxon>
        <taxon>metagenomes</taxon>
        <taxon>ecological metagenomes</taxon>
    </lineage>
</organism>
<reference evidence="2" key="1">
    <citation type="submission" date="2013-08" db="EMBL/GenBank/DDBJ databases">
        <authorList>
            <person name="Mendez C."/>
            <person name="Richter M."/>
            <person name="Ferrer M."/>
            <person name="Sanchez J."/>
        </authorList>
    </citation>
    <scope>NUCLEOTIDE SEQUENCE</scope>
</reference>
<dbReference type="AlphaFoldDB" id="T0ZVZ9"/>
<proteinExistence type="predicted"/>
<feature type="domain" description="Transposase IS4-like" evidence="1">
    <location>
        <begin position="150"/>
        <end position="237"/>
    </location>
</feature>
<accession>T0ZVZ9</accession>
<sequence length="242" mass="27472">PQKRRARKKTLAYLGRVTPQGIVPPRPKGPLRYGGALDAGNLLFLDRFVEPLQTPLQAAFPHDWQNLLCAAALKLCYLEPFSRLQLRYETSLAKRRWPEAHMGDDALSRLVPRIGAQWAAQRDVFRTLAQDEKHMAIDLSHVFSEAQEIPWLEYGHNGDDAWRPQLQMVLCWGATTHRPGYLQLLSGATHSAQTLAHLIREIPLQEVIAVLDKGFWSPENVEAFEDASVHYAMALRRDLPIV</sequence>
<gene>
    <name evidence="2" type="ORF">B1B_11948</name>
</gene>
<dbReference type="GO" id="GO:0006313">
    <property type="term" value="P:DNA transposition"/>
    <property type="evidence" value="ECO:0007669"/>
    <property type="project" value="InterPro"/>
</dbReference>
<evidence type="ECO:0000259" key="1">
    <source>
        <dbReference type="Pfam" id="PF01609"/>
    </source>
</evidence>
<comment type="caution">
    <text evidence="2">The sequence shown here is derived from an EMBL/GenBank/DDBJ whole genome shotgun (WGS) entry which is preliminary data.</text>
</comment>
<dbReference type="EMBL" id="AUZY01007793">
    <property type="protein sequence ID" value="EQD48713.1"/>
    <property type="molecule type" value="Genomic_DNA"/>
</dbReference>
<feature type="non-terminal residue" evidence="2">
    <location>
        <position position="242"/>
    </location>
</feature>
<evidence type="ECO:0000313" key="2">
    <source>
        <dbReference type="EMBL" id="EQD48713.1"/>
    </source>
</evidence>
<name>T0ZVZ9_9ZZZZ</name>
<protein>
    <submittedName>
        <fullName evidence="2">Transposase IS4</fullName>
    </submittedName>
</protein>
<reference evidence="2" key="2">
    <citation type="journal article" date="2014" name="ISME J.">
        <title>Microbial stratification in low pH oxic and suboxic macroscopic growths along an acid mine drainage.</title>
        <authorList>
            <person name="Mendez-Garcia C."/>
            <person name="Mesa V."/>
            <person name="Sprenger R.R."/>
            <person name="Richter M."/>
            <person name="Diez M.S."/>
            <person name="Solano J."/>
            <person name="Bargiela R."/>
            <person name="Golyshina O.V."/>
            <person name="Manteca A."/>
            <person name="Ramos J.L."/>
            <person name="Gallego J.R."/>
            <person name="Llorente I."/>
            <person name="Martins Dos Santos V.A."/>
            <person name="Jensen O.N."/>
            <person name="Pelaez A.I."/>
            <person name="Sanchez J."/>
            <person name="Ferrer M."/>
        </authorList>
    </citation>
    <scope>NUCLEOTIDE SEQUENCE</scope>
</reference>
<dbReference type="GO" id="GO:0004803">
    <property type="term" value="F:transposase activity"/>
    <property type="evidence" value="ECO:0007669"/>
    <property type="project" value="InterPro"/>
</dbReference>
<feature type="non-terminal residue" evidence="2">
    <location>
        <position position="1"/>
    </location>
</feature>
<dbReference type="GO" id="GO:0003677">
    <property type="term" value="F:DNA binding"/>
    <property type="evidence" value="ECO:0007669"/>
    <property type="project" value="InterPro"/>
</dbReference>
<dbReference type="Pfam" id="PF01609">
    <property type="entry name" value="DDE_Tnp_1"/>
    <property type="match status" value="1"/>
</dbReference>